<dbReference type="PROSITE" id="PS51257">
    <property type="entry name" value="PROKAR_LIPOPROTEIN"/>
    <property type="match status" value="1"/>
</dbReference>
<proteinExistence type="predicted"/>
<dbReference type="EMBL" id="JPRM01000019">
    <property type="protein sequence ID" value="KFF15685.1"/>
    <property type="molecule type" value="Genomic_DNA"/>
</dbReference>
<dbReference type="Proteomes" id="UP000028712">
    <property type="component" value="Unassembled WGS sequence"/>
</dbReference>
<name>A0A086AG71_FLAHY</name>
<dbReference type="eggNOG" id="ENOG502ZJJF">
    <property type="taxonomic scope" value="Bacteria"/>
</dbReference>
<sequence>MKNTSIKLKYIIYSLLLALLGCKNEQPQVEKIKAQAFYKEVITPDDIKSITPEEAKTYHKDIKYRYEYRTGISGNYEYTYDINGYDQDGNLVTGIINIENKYDAGIIINNLDEEIDIKAEWVDYGRLKATDENGNEYNLVVD</sequence>
<dbReference type="AlphaFoldDB" id="A0A086AG71"/>
<evidence type="ECO:0000313" key="2">
    <source>
        <dbReference type="Proteomes" id="UP000028712"/>
    </source>
</evidence>
<evidence type="ECO:0008006" key="3">
    <source>
        <dbReference type="Google" id="ProtNLM"/>
    </source>
</evidence>
<organism evidence="1 2">
    <name type="scientific">Flavobacterium hydatis</name>
    <name type="common">Cytophaga aquatilis</name>
    <dbReference type="NCBI Taxonomy" id="991"/>
    <lineage>
        <taxon>Bacteria</taxon>
        <taxon>Pseudomonadati</taxon>
        <taxon>Bacteroidota</taxon>
        <taxon>Flavobacteriia</taxon>
        <taxon>Flavobacteriales</taxon>
        <taxon>Flavobacteriaceae</taxon>
        <taxon>Flavobacterium</taxon>
    </lineage>
</organism>
<gene>
    <name evidence="1" type="ORF">IW20_13530</name>
</gene>
<evidence type="ECO:0000313" key="1">
    <source>
        <dbReference type="EMBL" id="KFF15685.1"/>
    </source>
</evidence>
<dbReference type="STRING" id="991.IW20_13530"/>
<reference evidence="1 2" key="1">
    <citation type="submission" date="2014-07" db="EMBL/GenBank/DDBJ databases">
        <title>Genome of Flavobacterium hydatis DSM 2063.</title>
        <authorList>
            <person name="Pipes S.E."/>
            <person name="Stropko S.J."/>
            <person name="Newman J.D."/>
        </authorList>
    </citation>
    <scope>NUCLEOTIDE SEQUENCE [LARGE SCALE GENOMIC DNA]</scope>
    <source>
        <strain evidence="1 2">DSM 2063</strain>
    </source>
</reference>
<comment type="caution">
    <text evidence="1">The sequence shown here is derived from an EMBL/GenBank/DDBJ whole genome shotgun (WGS) entry which is preliminary data.</text>
</comment>
<dbReference type="RefSeq" id="WP_240478489.1">
    <property type="nucleotide sequence ID" value="NZ_JBEWQG010000043.1"/>
</dbReference>
<accession>A0A086AG71</accession>
<protein>
    <recommendedName>
        <fullName evidence="3">Lipoprotein</fullName>
    </recommendedName>
</protein>